<keyword evidence="1" id="KW-0732">Signal</keyword>
<reference evidence="2" key="2">
    <citation type="submission" date="2022-10" db="EMBL/GenBank/DDBJ databases">
        <authorList>
            <consortium name="ENA_rothamsted_submissions"/>
            <consortium name="culmorum"/>
            <person name="King R."/>
        </authorList>
    </citation>
    <scope>NUCLEOTIDE SEQUENCE</scope>
</reference>
<evidence type="ECO:0000313" key="2">
    <source>
        <dbReference type="EMBL" id="CAG9793145.1"/>
    </source>
</evidence>
<evidence type="ECO:0000313" key="3">
    <source>
        <dbReference type="Proteomes" id="UP001153714"/>
    </source>
</evidence>
<proteinExistence type="predicted"/>
<dbReference type="OrthoDB" id="7457078at2759"/>
<name>A0A9N9RBR3_9NEOP</name>
<organism evidence="2 3">
    <name type="scientific">Diatraea saccharalis</name>
    <name type="common">sugarcane borer</name>
    <dbReference type="NCBI Taxonomy" id="40085"/>
    <lineage>
        <taxon>Eukaryota</taxon>
        <taxon>Metazoa</taxon>
        <taxon>Ecdysozoa</taxon>
        <taxon>Arthropoda</taxon>
        <taxon>Hexapoda</taxon>
        <taxon>Insecta</taxon>
        <taxon>Pterygota</taxon>
        <taxon>Neoptera</taxon>
        <taxon>Endopterygota</taxon>
        <taxon>Lepidoptera</taxon>
        <taxon>Glossata</taxon>
        <taxon>Ditrysia</taxon>
        <taxon>Pyraloidea</taxon>
        <taxon>Crambidae</taxon>
        <taxon>Crambinae</taxon>
        <taxon>Diatraea</taxon>
    </lineage>
</organism>
<dbReference type="EMBL" id="OU893336">
    <property type="protein sequence ID" value="CAG9793145.1"/>
    <property type="molecule type" value="Genomic_DNA"/>
</dbReference>
<keyword evidence="3" id="KW-1185">Reference proteome</keyword>
<evidence type="ECO:0000256" key="1">
    <source>
        <dbReference type="SAM" id="SignalP"/>
    </source>
</evidence>
<gene>
    <name evidence="2" type="ORF">DIATSA_LOCUS10609</name>
</gene>
<dbReference type="AlphaFoldDB" id="A0A9N9RBR3"/>
<feature type="chain" id="PRO_5040240682" evidence="1">
    <location>
        <begin position="17"/>
        <end position="432"/>
    </location>
</feature>
<dbReference type="Proteomes" id="UP001153714">
    <property type="component" value="Chromosome 5"/>
</dbReference>
<accession>A0A9N9RBR3</accession>
<reference evidence="2" key="1">
    <citation type="submission" date="2021-12" db="EMBL/GenBank/DDBJ databases">
        <authorList>
            <person name="King R."/>
        </authorList>
    </citation>
    <scope>NUCLEOTIDE SEQUENCE</scope>
</reference>
<protein>
    <submittedName>
        <fullName evidence="2">Uncharacterized protein</fullName>
    </submittedName>
</protein>
<sequence>MFSTLIVTLTVAAIDGLPQPQYLMQYLPVILAPQERSSNVNTLYDESDFLNYDVSSIYKRPGEKARLTVEPIKINRGLTESEIANDEANRLTFTRVEDSYTGSPRHVRLRNGFDKNRMAYIKQLIERREGNTHKPNDVVTENARLIQNTDTSTLKPVTVLKNSFSSNADTEQDNTMTSIDSNKRNQIIYRNRTQKLASMPRNRISHSLNRKNIPLQNESNSRDANTTFTKHIIAEVIDEPIMETLNGNNSKNPVIELIEKSTQKVVNSSEPENGLRNGLYTPVSDEEDRWIWGTTEKVETTTPDIENRVSFDGGSCPTGKVKIAGICVVPDKTVVNGLPQPEVGQLRNYAQNLPVYQASNSNNFVGPLRTKKSYGVMRRAESVNHNGSGFDSRVNDAENIAPDVDNRDSFNGDKCPTGYKRDGKECKKIYKR</sequence>
<feature type="signal peptide" evidence="1">
    <location>
        <begin position="1"/>
        <end position="16"/>
    </location>
</feature>